<comment type="caution">
    <text evidence="9">The sequence shown here is derived from an EMBL/GenBank/DDBJ whole genome shotgun (WGS) entry which is preliminary data.</text>
</comment>
<evidence type="ECO:0000259" key="8">
    <source>
        <dbReference type="PROSITE" id="PS50114"/>
    </source>
</evidence>
<feature type="region of interest" description="Disordered" evidence="7">
    <location>
        <begin position="235"/>
        <end position="278"/>
    </location>
</feature>
<accession>A0A8J5GM78</accession>
<evidence type="ECO:0000313" key="10">
    <source>
        <dbReference type="Proteomes" id="UP000734854"/>
    </source>
</evidence>
<dbReference type="OrthoDB" id="2162994at2759"/>
<dbReference type="PANTHER" id="PTHR45658">
    <property type="entry name" value="GATA TRANSCRIPTION FACTOR"/>
    <property type="match status" value="1"/>
</dbReference>
<feature type="compositionally biased region" description="Polar residues" evidence="7">
    <location>
        <begin position="139"/>
        <end position="153"/>
    </location>
</feature>
<feature type="region of interest" description="Disordered" evidence="7">
    <location>
        <begin position="106"/>
        <end position="200"/>
    </location>
</feature>
<comment type="similarity">
    <text evidence="1">Belongs to the type IV zinc-finger family. Class A subfamily.</text>
</comment>
<evidence type="ECO:0000256" key="5">
    <source>
        <dbReference type="ARBA" id="ARBA00023159"/>
    </source>
</evidence>
<evidence type="ECO:0000256" key="1">
    <source>
        <dbReference type="ARBA" id="ARBA00005694"/>
    </source>
</evidence>
<feature type="domain" description="GATA-type" evidence="8">
    <location>
        <begin position="281"/>
        <end position="317"/>
    </location>
</feature>
<sequence length="372" mass="40177">MEDGMGDLFDHIEDFLDFPGEEDVFGLMEPCGGMSGALLLPPLPVPVADELLGDGVGEDSLDGFTTADNKAGVDFSKEDDKVGAWDEIDIMQLEWMSKFLDDPESSLGLHSGGGDAVDKSATSDDRPGETKADQRCFFRTSSPVSVLEPSTNTGGRGISESSSSSSYSSSSTSASYFIGGKKDTRALPRPPLSRPEPPTVLAVPARARTKRARPAAFVPRPHVVVPCSLPAPTDTIAALPSPPSSESFEESSFRAPPRPLPTKKSKKRNHPTDEGDYSCSPPAVRKCLHCEITKTPQWRAGPLGPKTLCNACGVRYKSGRLFPEYRPAASPTFVPAVHSNSHRKVVEMRNMADHNTVVTDDCDLLEYIRRRA</sequence>
<dbReference type="Proteomes" id="UP000734854">
    <property type="component" value="Unassembled WGS sequence"/>
</dbReference>
<gene>
    <name evidence="9" type="ORF">ZIOFF_027845</name>
</gene>
<dbReference type="AlphaFoldDB" id="A0A8J5GM78"/>
<feature type="compositionally biased region" description="Low complexity" evidence="7">
    <location>
        <begin position="159"/>
        <end position="175"/>
    </location>
</feature>
<evidence type="ECO:0000256" key="2">
    <source>
        <dbReference type="ARBA" id="ARBA00022723"/>
    </source>
</evidence>
<evidence type="ECO:0000256" key="7">
    <source>
        <dbReference type="SAM" id="MobiDB-lite"/>
    </source>
</evidence>
<keyword evidence="5" id="KW-0010">Activator</keyword>
<evidence type="ECO:0000313" key="9">
    <source>
        <dbReference type="EMBL" id="KAG6509838.1"/>
    </source>
</evidence>
<dbReference type="PANTHER" id="PTHR45658:SF51">
    <property type="entry name" value="GATA TRANSCRIPTION FACTOR 8"/>
    <property type="match status" value="1"/>
</dbReference>
<organism evidence="9 10">
    <name type="scientific">Zingiber officinale</name>
    <name type="common">Ginger</name>
    <name type="synonym">Amomum zingiber</name>
    <dbReference type="NCBI Taxonomy" id="94328"/>
    <lineage>
        <taxon>Eukaryota</taxon>
        <taxon>Viridiplantae</taxon>
        <taxon>Streptophyta</taxon>
        <taxon>Embryophyta</taxon>
        <taxon>Tracheophyta</taxon>
        <taxon>Spermatophyta</taxon>
        <taxon>Magnoliopsida</taxon>
        <taxon>Liliopsida</taxon>
        <taxon>Zingiberales</taxon>
        <taxon>Zingiberaceae</taxon>
        <taxon>Zingiber</taxon>
    </lineage>
</organism>
<reference evidence="9 10" key="1">
    <citation type="submission" date="2020-08" db="EMBL/GenBank/DDBJ databases">
        <title>Plant Genome Project.</title>
        <authorList>
            <person name="Zhang R.-G."/>
        </authorList>
    </citation>
    <scope>NUCLEOTIDE SEQUENCE [LARGE SCALE GENOMIC DNA]</scope>
    <source>
        <tissue evidence="9">Rhizome</tissue>
    </source>
</reference>
<dbReference type="GO" id="GO:0030154">
    <property type="term" value="P:cell differentiation"/>
    <property type="evidence" value="ECO:0007669"/>
    <property type="project" value="TreeGrafter"/>
</dbReference>
<keyword evidence="10" id="KW-1185">Reference proteome</keyword>
<evidence type="ECO:0000256" key="4">
    <source>
        <dbReference type="ARBA" id="ARBA00022833"/>
    </source>
</evidence>
<keyword evidence="4" id="KW-0862">Zinc</keyword>
<feature type="compositionally biased region" description="Pro residues" evidence="7">
    <location>
        <begin position="188"/>
        <end position="198"/>
    </location>
</feature>
<dbReference type="PROSITE" id="PS50114">
    <property type="entry name" value="GATA_ZN_FINGER_2"/>
    <property type="match status" value="1"/>
</dbReference>
<dbReference type="InterPro" id="IPR051140">
    <property type="entry name" value="GATA_TF"/>
</dbReference>
<dbReference type="PROSITE" id="PS00344">
    <property type="entry name" value="GATA_ZN_FINGER_1"/>
    <property type="match status" value="1"/>
</dbReference>
<keyword evidence="3 6" id="KW-0863">Zinc-finger</keyword>
<dbReference type="CDD" id="cd00202">
    <property type="entry name" value="ZnF_GATA"/>
    <property type="match status" value="1"/>
</dbReference>
<dbReference type="GO" id="GO:0043565">
    <property type="term" value="F:sequence-specific DNA binding"/>
    <property type="evidence" value="ECO:0007669"/>
    <property type="project" value="InterPro"/>
</dbReference>
<name>A0A8J5GM78_ZINOF</name>
<dbReference type="GO" id="GO:0005634">
    <property type="term" value="C:nucleus"/>
    <property type="evidence" value="ECO:0007669"/>
    <property type="project" value="TreeGrafter"/>
</dbReference>
<dbReference type="GO" id="GO:0008270">
    <property type="term" value="F:zinc ion binding"/>
    <property type="evidence" value="ECO:0007669"/>
    <property type="project" value="UniProtKB-KW"/>
</dbReference>
<dbReference type="InterPro" id="IPR000679">
    <property type="entry name" value="Znf_GATA"/>
</dbReference>
<dbReference type="FunFam" id="3.30.50.10:FF:000018">
    <property type="entry name" value="GATA transcription factor"/>
    <property type="match status" value="1"/>
</dbReference>
<dbReference type="SMART" id="SM00401">
    <property type="entry name" value="ZnF_GATA"/>
    <property type="match status" value="1"/>
</dbReference>
<evidence type="ECO:0000256" key="6">
    <source>
        <dbReference type="PROSITE-ProRule" id="PRU00094"/>
    </source>
</evidence>
<keyword evidence="2" id="KW-0479">Metal-binding</keyword>
<proteinExistence type="inferred from homology"/>
<dbReference type="EMBL" id="JACMSC010000008">
    <property type="protein sequence ID" value="KAG6509838.1"/>
    <property type="molecule type" value="Genomic_DNA"/>
</dbReference>
<evidence type="ECO:0000256" key="3">
    <source>
        <dbReference type="ARBA" id="ARBA00022771"/>
    </source>
</evidence>
<dbReference type="Pfam" id="PF00320">
    <property type="entry name" value="GATA"/>
    <property type="match status" value="1"/>
</dbReference>
<protein>
    <recommendedName>
        <fullName evidence="8">GATA-type domain-containing protein</fullName>
    </recommendedName>
</protein>
<dbReference type="GO" id="GO:0006355">
    <property type="term" value="P:regulation of DNA-templated transcription"/>
    <property type="evidence" value="ECO:0007669"/>
    <property type="project" value="InterPro"/>
</dbReference>
<feature type="compositionally biased region" description="Basic and acidic residues" evidence="7">
    <location>
        <begin position="116"/>
        <end position="136"/>
    </location>
</feature>